<accession>A0ABS8JF71</accession>
<evidence type="ECO:0000313" key="6">
    <source>
        <dbReference type="Proteomes" id="UP001165293"/>
    </source>
</evidence>
<name>A0ABS8JF71_9GAMM</name>
<feature type="domain" description="DUF4349" evidence="4">
    <location>
        <begin position="62"/>
        <end position="270"/>
    </location>
</feature>
<protein>
    <submittedName>
        <fullName evidence="5">DUF4349 domain-containing protein</fullName>
    </submittedName>
</protein>
<dbReference type="InterPro" id="IPR025645">
    <property type="entry name" value="DUF4349"/>
</dbReference>
<gene>
    <name evidence="5" type="ORF">LK996_04090</name>
</gene>
<organism evidence="5 6">
    <name type="scientific">Noviluteimonas lactosilytica</name>
    <dbReference type="NCBI Taxonomy" id="2888523"/>
    <lineage>
        <taxon>Bacteria</taxon>
        <taxon>Pseudomonadati</taxon>
        <taxon>Pseudomonadota</taxon>
        <taxon>Gammaproteobacteria</taxon>
        <taxon>Lysobacterales</taxon>
        <taxon>Lysobacteraceae</taxon>
        <taxon>Noviluteimonas</taxon>
    </lineage>
</organism>
<keyword evidence="1" id="KW-0175">Coiled coil</keyword>
<dbReference type="EMBL" id="JAJGAK010000001">
    <property type="protein sequence ID" value="MCC8362253.1"/>
    <property type="molecule type" value="Genomic_DNA"/>
</dbReference>
<reference evidence="5" key="1">
    <citation type="submission" date="2021-10" db="EMBL/GenBank/DDBJ databases">
        <authorList>
            <person name="Lyu M."/>
            <person name="Wang X."/>
            <person name="Meng X."/>
            <person name="Xu K."/>
        </authorList>
    </citation>
    <scope>NUCLEOTIDE SEQUENCE</scope>
    <source>
        <strain evidence="5">A6</strain>
    </source>
</reference>
<feature type="signal peptide" evidence="3">
    <location>
        <begin position="1"/>
        <end position="19"/>
    </location>
</feature>
<comment type="caution">
    <text evidence="5">The sequence shown here is derived from an EMBL/GenBank/DDBJ whole genome shotgun (WGS) entry which is preliminary data.</text>
</comment>
<feature type="transmembrane region" description="Helical" evidence="2">
    <location>
        <begin position="246"/>
        <end position="269"/>
    </location>
</feature>
<keyword evidence="2" id="KW-0472">Membrane</keyword>
<keyword evidence="3" id="KW-0732">Signal</keyword>
<feature type="coiled-coil region" evidence="1">
    <location>
        <begin position="180"/>
        <end position="207"/>
    </location>
</feature>
<dbReference type="Proteomes" id="UP001165293">
    <property type="component" value="Unassembled WGS sequence"/>
</dbReference>
<evidence type="ECO:0000256" key="2">
    <source>
        <dbReference type="SAM" id="Phobius"/>
    </source>
</evidence>
<evidence type="ECO:0000313" key="5">
    <source>
        <dbReference type="EMBL" id="MCC8362253.1"/>
    </source>
</evidence>
<evidence type="ECO:0000256" key="3">
    <source>
        <dbReference type="SAM" id="SignalP"/>
    </source>
</evidence>
<keyword evidence="2" id="KW-0812">Transmembrane</keyword>
<sequence length="281" mass="30718">MRTKHRSGWLLLACLSVAACDRAPSLEMSKPAAAPPRPMQVALPQANLLEYAPARRRADSQLAYEHNVVVELSEQAIPARIDALHQACLAQPDAGCELLNVTQSGGDHPSGTVTMRVVPKGVDALVRQAAADGEIAERSLDAEDLAEFVADNTLRRTRLEREHARLLEFQDRPNVKLGDMLRLSDRLADVEAQLNLANEQSAQLQRRIHKDLLTVRFQPQGVEVGGSAIGDAFRDSLEIAGRSTAWLVRAAAASIPIGVVVAMGAWGLWRLLRRRRVRATA</sequence>
<feature type="chain" id="PRO_5046230227" evidence="3">
    <location>
        <begin position="20"/>
        <end position="281"/>
    </location>
</feature>
<proteinExistence type="predicted"/>
<dbReference type="RefSeq" id="WP_230525871.1">
    <property type="nucleotide sequence ID" value="NZ_JAJGAK010000001.1"/>
</dbReference>
<evidence type="ECO:0000256" key="1">
    <source>
        <dbReference type="SAM" id="Coils"/>
    </source>
</evidence>
<dbReference type="PROSITE" id="PS51257">
    <property type="entry name" value="PROKAR_LIPOPROTEIN"/>
    <property type="match status" value="1"/>
</dbReference>
<evidence type="ECO:0000259" key="4">
    <source>
        <dbReference type="Pfam" id="PF14257"/>
    </source>
</evidence>
<dbReference type="Pfam" id="PF14257">
    <property type="entry name" value="DUF4349"/>
    <property type="match status" value="1"/>
</dbReference>
<keyword evidence="2" id="KW-1133">Transmembrane helix</keyword>
<keyword evidence="6" id="KW-1185">Reference proteome</keyword>